<feature type="non-terminal residue" evidence="1">
    <location>
        <position position="1"/>
    </location>
</feature>
<gene>
    <name evidence="1" type="ORF">RPERSI_LOCUS15429</name>
</gene>
<sequence>SKDSSWKVKKRRDFRQNTPPTYLLLVRQKSYERKDGLFEVTLPSEHQRTRENSRLLVKTACLPRVAGYAE</sequence>
<proteinExistence type="predicted"/>
<comment type="caution">
    <text evidence="1">The sequence shown here is derived from an EMBL/GenBank/DDBJ whole genome shotgun (WGS) entry which is preliminary data.</text>
</comment>
<accession>A0ACA9QR52</accession>
<evidence type="ECO:0000313" key="2">
    <source>
        <dbReference type="Proteomes" id="UP000789920"/>
    </source>
</evidence>
<keyword evidence="2" id="KW-1185">Reference proteome</keyword>
<name>A0ACA9QR52_9GLOM</name>
<protein>
    <submittedName>
        <fullName evidence="1">33595_t:CDS:1</fullName>
    </submittedName>
</protein>
<organism evidence="1 2">
    <name type="scientific">Racocetra persica</name>
    <dbReference type="NCBI Taxonomy" id="160502"/>
    <lineage>
        <taxon>Eukaryota</taxon>
        <taxon>Fungi</taxon>
        <taxon>Fungi incertae sedis</taxon>
        <taxon>Mucoromycota</taxon>
        <taxon>Glomeromycotina</taxon>
        <taxon>Glomeromycetes</taxon>
        <taxon>Diversisporales</taxon>
        <taxon>Gigasporaceae</taxon>
        <taxon>Racocetra</taxon>
    </lineage>
</organism>
<feature type="non-terminal residue" evidence="1">
    <location>
        <position position="70"/>
    </location>
</feature>
<reference evidence="1" key="1">
    <citation type="submission" date="2021-06" db="EMBL/GenBank/DDBJ databases">
        <authorList>
            <person name="Kallberg Y."/>
            <person name="Tangrot J."/>
            <person name="Rosling A."/>
        </authorList>
    </citation>
    <scope>NUCLEOTIDE SEQUENCE</scope>
    <source>
        <strain evidence="1">MA461A</strain>
    </source>
</reference>
<dbReference type="Proteomes" id="UP000789920">
    <property type="component" value="Unassembled WGS sequence"/>
</dbReference>
<evidence type="ECO:0000313" key="1">
    <source>
        <dbReference type="EMBL" id="CAG8762785.1"/>
    </source>
</evidence>
<dbReference type="EMBL" id="CAJVQC010037050">
    <property type="protein sequence ID" value="CAG8762785.1"/>
    <property type="molecule type" value="Genomic_DNA"/>
</dbReference>